<dbReference type="HAMAP" id="MF_00260">
    <property type="entry name" value="Porphobil_deam"/>
    <property type="match status" value="1"/>
</dbReference>
<feature type="modified residue" description="S-(dipyrrolylmethanemethyl)cysteine" evidence="8">
    <location>
        <position position="238"/>
    </location>
</feature>
<dbReference type="Gene3D" id="3.30.160.40">
    <property type="entry name" value="Porphobilinogen deaminase, C-terminal domain"/>
    <property type="match status" value="1"/>
</dbReference>
<dbReference type="InterPro" id="IPR036803">
    <property type="entry name" value="Porphobilinogen_deaminase_C_sf"/>
</dbReference>
<dbReference type="Pfam" id="PF03900">
    <property type="entry name" value="Porphobil_deamC"/>
    <property type="match status" value="1"/>
</dbReference>
<keyword evidence="6 8" id="KW-0627">Porphyrin biosynthesis</keyword>
<dbReference type="PRINTS" id="PR00151">
    <property type="entry name" value="PORPHBDMNASE"/>
</dbReference>
<comment type="miscellaneous">
    <text evidence="8">The porphobilinogen subunits are added to the dipyrromethane group.</text>
</comment>
<evidence type="ECO:0000256" key="4">
    <source>
        <dbReference type="ARBA" id="ARBA00011245"/>
    </source>
</evidence>
<evidence type="ECO:0000256" key="2">
    <source>
        <dbReference type="ARBA" id="ARBA00004735"/>
    </source>
</evidence>
<evidence type="ECO:0000259" key="9">
    <source>
        <dbReference type="Pfam" id="PF01379"/>
    </source>
</evidence>
<comment type="similarity">
    <text evidence="3 8">Belongs to the HMBS family.</text>
</comment>
<evidence type="ECO:0000256" key="6">
    <source>
        <dbReference type="ARBA" id="ARBA00023244"/>
    </source>
</evidence>
<dbReference type="AlphaFoldDB" id="A0A9J6QWV9"/>
<comment type="cofactor">
    <cofactor evidence="8">
        <name>dipyrromethane</name>
        <dbReference type="ChEBI" id="CHEBI:60342"/>
    </cofactor>
    <text evidence="8">Binds 1 dipyrromethane group covalently.</text>
</comment>
<evidence type="ECO:0000256" key="5">
    <source>
        <dbReference type="ARBA" id="ARBA00022679"/>
    </source>
</evidence>
<dbReference type="Pfam" id="PF01379">
    <property type="entry name" value="Porphobil_deam"/>
    <property type="match status" value="1"/>
</dbReference>
<keyword evidence="12" id="KW-1185">Reference proteome</keyword>
<dbReference type="SUPFAM" id="SSF54782">
    <property type="entry name" value="Porphobilinogen deaminase (hydroxymethylbilane synthase), C-terminal domain"/>
    <property type="match status" value="1"/>
</dbReference>
<organism evidence="11 12">
    <name type="scientific">Hominibacterium faecale</name>
    <dbReference type="NCBI Taxonomy" id="2839743"/>
    <lineage>
        <taxon>Bacteria</taxon>
        <taxon>Bacillati</taxon>
        <taxon>Bacillota</taxon>
        <taxon>Clostridia</taxon>
        <taxon>Peptostreptococcales</taxon>
        <taxon>Anaerovoracaceae</taxon>
        <taxon>Hominibacterium</taxon>
    </lineage>
</organism>
<dbReference type="PIRSF" id="PIRSF001438">
    <property type="entry name" value="4pyrrol_synth_OHMeBilane_synth"/>
    <property type="match status" value="1"/>
</dbReference>
<evidence type="ECO:0000256" key="1">
    <source>
        <dbReference type="ARBA" id="ARBA00002869"/>
    </source>
</evidence>
<dbReference type="InterPro" id="IPR022419">
    <property type="entry name" value="Porphobilin_deaminase_cofac_BS"/>
</dbReference>
<comment type="function">
    <text evidence="1 8">Tetrapolymerization of the monopyrrole PBG into the hydroxymethylbilane pre-uroporphyrinogen in several discrete steps.</text>
</comment>
<dbReference type="GO" id="GO:0006782">
    <property type="term" value="P:protoporphyrinogen IX biosynthetic process"/>
    <property type="evidence" value="ECO:0007669"/>
    <property type="project" value="UniProtKB-UniRule"/>
</dbReference>
<dbReference type="GO" id="GO:0005737">
    <property type="term" value="C:cytoplasm"/>
    <property type="evidence" value="ECO:0007669"/>
    <property type="project" value="UniProtKB-UniRule"/>
</dbReference>
<keyword evidence="5 8" id="KW-0808">Transferase</keyword>
<reference evidence="11" key="1">
    <citation type="submission" date="2022-09" db="EMBL/GenBank/DDBJ databases">
        <title>Culturomic study of gut microbiota in children with autism spectrum disorder.</title>
        <authorList>
            <person name="Efimov B.A."/>
            <person name="Chaplin A.V."/>
            <person name="Sokolova S.R."/>
            <person name="Pikina A.P."/>
            <person name="Korzhanova M."/>
            <person name="Belova V."/>
            <person name="Korostin D."/>
        </authorList>
    </citation>
    <scope>NUCLEOTIDE SEQUENCE</scope>
    <source>
        <strain evidence="11">ASD5510</strain>
    </source>
</reference>
<dbReference type="InterPro" id="IPR022418">
    <property type="entry name" value="Porphobilinogen_deaminase_C"/>
</dbReference>
<sequence length="296" mass="32561">MMKKRVIVGSRDSKLAVIQARLVMEQIQRFHPELELELVTMKTTGDKILDKTLDKIGGKGLFVKELDRALRAGQIDLSVHSLKDMPMEVPDDLPLLAFPTREIATDVLVLPKGAEGLSKGKPLGSSSPRRNVQLSRLYPDMEQKSVRGNVQTRLEKLDSGQYSGLILAYAGLKRLNLEERISRVFTADEMIPAAGQGTMVVQGRAGEDYAYLDCVDDRKARAEAEAERAFVAYLEGGCSAPIGAYAEMAEQEILIRGLYCAPTKNEPYMGRISGPKEQGRALAVRLAKQLKEEAGA</sequence>
<evidence type="ECO:0000313" key="12">
    <source>
        <dbReference type="Proteomes" id="UP001065549"/>
    </source>
</evidence>
<dbReference type="FunFam" id="3.40.190.10:FF:000005">
    <property type="entry name" value="Porphobilinogen deaminase"/>
    <property type="match status" value="1"/>
</dbReference>
<dbReference type="InterPro" id="IPR022417">
    <property type="entry name" value="Porphobilin_deaminase_N"/>
</dbReference>
<dbReference type="PANTHER" id="PTHR11557:SF0">
    <property type="entry name" value="PORPHOBILINOGEN DEAMINASE"/>
    <property type="match status" value="1"/>
</dbReference>
<dbReference type="InterPro" id="IPR000860">
    <property type="entry name" value="HemC"/>
</dbReference>
<protein>
    <recommendedName>
        <fullName evidence="8">Porphobilinogen deaminase</fullName>
        <shortName evidence="8">PBG</shortName>
        <ecNumber evidence="8">2.5.1.61</ecNumber>
    </recommendedName>
    <alternativeName>
        <fullName evidence="8">Hydroxymethylbilane synthase</fullName>
        <shortName evidence="8">HMBS</shortName>
    </alternativeName>
    <alternativeName>
        <fullName evidence="8">Pre-uroporphyrinogen synthase</fullName>
    </alternativeName>
</protein>
<comment type="catalytic activity">
    <reaction evidence="7 8">
        <text>4 porphobilinogen + H2O = hydroxymethylbilane + 4 NH4(+)</text>
        <dbReference type="Rhea" id="RHEA:13185"/>
        <dbReference type="ChEBI" id="CHEBI:15377"/>
        <dbReference type="ChEBI" id="CHEBI:28938"/>
        <dbReference type="ChEBI" id="CHEBI:57845"/>
        <dbReference type="ChEBI" id="CHEBI:58126"/>
        <dbReference type="EC" id="2.5.1.61"/>
    </reaction>
</comment>
<dbReference type="Proteomes" id="UP001065549">
    <property type="component" value="Unassembled WGS sequence"/>
</dbReference>
<dbReference type="EC" id="2.5.1.61" evidence="8"/>
<comment type="pathway">
    <text evidence="2">Porphyrin-containing compound metabolism; protoporphyrin-IX biosynthesis; coproporphyrinogen-III from 5-aminolevulinate: step 2/4.</text>
</comment>
<accession>A0A9J6QWV9</accession>
<dbReference type="PANTHER" id="PTHR11557">
    <property type="entry name" value="PORPHOBILINOGEN DEAMINASE"/>
    <property type="match status" value="1"/>
</dbReference>
<name>A0A9J6QWV9_9FIRM</name>
<dbReference type="FunFam" id="3.40.190.10:FF:000004">
    <property type="entry name" value="Porphobilinogen deaminase"/>
    <property type="match status" value="1"/>
</dbReference>
<evidence type="ECO:0000256" key="7">
    <source>
        <dbReference type="ARBA" id="ARBA00048169"/>
    </source>
</evidence>
<evidence type="ECO:0000259" key="10">
    <source>
        <dbReference type="Pfam" id="PF03900"/>
    </source>
</evidence>
<evidence type="ECO:0000256" key="3">
    <source>
        <dbReference type="ARBA" id="ARBA00005638"/>
    </source>
</evidence>
<dbReference type="CDD" id="cd13647">
    <property type="entry name" value="PBP2_PBGD_2"/>
    <property type="match status" value="1"/>
</dbReference>
<dbReference type="SUPFAM" id="SSF53850">
    <property type="entry name" value="Periplasmic binding protein-like II"/>
    <property type="match status" value="1"/>
</dbReference>
<dbReference type="GO" id="GO:0004418">
    <property type="term" value="F:hydroxymethylbilane synthase activity"/>
    <property type="evidence" value="ECO:0007669"/>
    <property type="project" value="UniProtKB-UniRule"/>
</dbReference>
<feature type="domain" description="Porphobilinogen deaminase N-terminal" evidence="9">
    <location>
        <begin position="7"/>
        <end position="208"/>
    </location>
</feature>
<dbReference type="Gene3D" id="3.40.190.10">
    <property type="entry name" value="Periplasmic binding protein-like II"/>
    <property type="match status" value="2"/>
</dbReference>
<comment type="caution">
    <text evidence="11">The sequence shown here is derived from an EMBL/GenBank/DDBJ whole genome shotgun (WGS) entry which is preliminary data.</text>
</comment>
<dbReference type="NCBIfam" id="TIGR00212">
    <property type="entry name" value="hemC"/>
    <property type="match status" value="1"/>
</dbReference>
<gene>
    <name evidence="8 11" type="primary">hemC</name>
    <name evidence="11" type="ORF">OBO34_16660</name>
</gene>
<dbReference type="PROSITE" id="PS00533">
    <property type="entry name" value="PORPHOBILINOGEN_DEAM"/>
    <property type="match status" value="1"/>
</dbReference>
<evidence type="ECO:0000256" key="8">
    <source>
        <dbReference type="HAMAP-Rule" id="MF_00260"/>
    </source>
</evidence>
<proteinExistence type="inferred from homology"/>
<feature type="domain" description="Porphobilinogen deaminase C-terminal" evidence="10">
    <location>
        <begin position="223"/>
        <end position="291"/>
    </location>
</feature>
<evidence type="ECO:0000313" key="11">
    <source>
        <dbReference type="EMBL" id="MCU7379974.1"/>
    </source>
</evidence>
<comment type="subunit">
    <text evidence="4 8">Monomer.</text>
</comment>
<dbReference type="EMBL" id="JAOSHN010000007">
    <property type="protein sequence ID" value="MCU7379974.1"/>
    <property type="molecule type" value="Genomic_DNA"/>
</dbReference>